<dbReference type="Proteomes" id="UP000194236">
    <property type="component" value="Unassembled WGS sequence"/>
</dbReference>
<accession>A0A1Y3BD55</accession>
<dbReference type="PANTHER" id="PTHR23317:SF76">
    <property type="entry name" value="LD20667P"/>
    <property type="match status" value="1"/>
</dbReference>
<proteinExistence type="inferred from homology"/>
<dbReference type="AlphaFoldDB" id="A0A1Y3BD55"/>
<comment type="similarity">
    <text evidence="1">Belongs to the DOCK family.</text>
</comment>
<dbReference type="PANTHER" id="PTHR23317">
    <property type="entry name" value="DEDICATOR OF CYTOKINESIS DOCK"/>
    <property type="match status" value="1"/>
</dbReference>
<dbReference type="GO" id="GO:0005085">
    <property type="term" value="F:guanyl-nucleotide exchange factor activity"/>
    <property type="evidence" value="ECO:0007669"/>
    <property type="project" value="InterPro"/>
</dbReference>
<dbReference type="InterPro" id="IPR027357">
    <property type="entry name" value="DOCKER_dom"/>
</dbReference>
<dbReference type="GO" id="GO:0007264">
    <property type="term" value="P:small GTPase-mediated signal transduction"/>
    <property type="evidence" value="ECO:0007669"/>
    <property type="project" value="InterPro"/>
</dbReference>
<dbReference type="InterPro" id="IPR026791">
    <property type="entry name" value="DOCK"/>
</dbReference>
<dbReference type="PROSITE" id="PS51651">
    <property type="entry name" value="DOCKER"/>
    <property type="match status" value="1"/>
</dbReference>
<dbReference type="OrthoDB" id="47328at2759"/>
<name>A0A1Y3BD55_EURMA</name>
<dbReference type="Pfam" id="PF20421">
    <property type="entry name" value="DHR-2_Lobe_C"/>
    <property type="match status" value="2"/>
</dbReference>
<dbReference type="EMBL" id="MUJZ01025991">
    <property type="protein sequence ID" value="OTF78850.1"/>
    <property type="molecule type" value="Genomic_DNA"/>
</dbReference>
<reference evidence="3 4" key="1">
    <citation type="submission" date="2017-03" db="EMBL/GenBank/DDBJ databases">
        <title>Genome Survey of Euroglyphus maynei.</title>
        <authorList>
            <person name="Arlian L.G."/>
            <person name="Morgan M.S."/>
            <person name="Rider S.D."/>
        </authorList>
    </citation>
    <scope>NUCLEOTIDE SEQUENCE [LARGE SCALE GENOMIC DNA]</scope>
    <source>
        <strain evidence="3">Arlian Lab</strain>
        <tissue evidence="3">Whole body</tissue>
    </source>
</reference>
<sequence length="214" mass="24234">MDGRAHGQLYEQYKRKTILSVEHAFPYVKTRIMVKNRQQHSLLPIEVAIEDLQKKTGELAIAANQEPVDAKILQMVLQGCVGTTVNQGAAEIAFVFLSDEPNIPPGYQRPTLPLKDSLRVAFKDFCARFVECGLIISFLNQFINYLTRCGEALAKNRQLINGNEQQIEYHKELERNFCRLTEKLAPLMGLANVKHSQALLQDSYFAMIGPILNE</sequence>
<feature type="domain" description="DOCKER" evidence="2">
    <location>
        <begin position="1"/>
        <end position="193"/>
    </location>
</feature>
<evidence type="ECO:0000256" key="1">
    <source>
        <dbReference type="PROSITE-ProRule" id="PRU00984"/>
    </source>
</evidence>
<organism evidence="3 4">
    <name type="scientific">Euroglyphus maynei</name>
    <name type="common">Mayne's house dust mite</name>
    <dbReference type="NCBI Taxonomy" id="6958"/>
    <lineage>
        <taxon>Eukaryota</taxon>
        <taxon>Metazoa</taxon>
        <taxon>Ecdysozoa</taxon>
        <taxon>Arthropoda</taxon>
        <taxon>Chelicerata</taxon>
        <taxon>Arachnida</taxon>
        <taxon>Acari</taxon>
        <taxon>Acariformes</taxon>
        <taxon>Sarcoptiformes</taxon>
        <taxon>Astigmata</taxon>
        <taxon>Psoroptidia</taxon>
        <taxon>Analgoidea</taxon>
        <taxon>Pyroglyphidae</taxon>
        <taxon>Pyroglyphinae</taxon>
        <taxon>Euroglyphus</taxon>
    </lineage>
</organism>
<evidence type="ECO:0000259" key="2">
    <source>
        <dbReference type="PROSITE" id="PS51651"/>
    </source>
</evidence>
<dbReference type="InterPro" id="IPR043162">
    <property type="entry name" value="DOCK_C_lobe_C"/>
</dbReference>
<evidence type="ECO:0000313" key="4">
    <source>
        <dbReference type="Proteomes" id="UP000194236"/>
    </source>
</evidence>
<gene>
    <name evidence="3" type="ORF">BLA29_003142</name>
</gene>
<evidence type="ECO:0000313" key="3">
    <source>
        <dbReference type="EMBL" id="OTF78850.1"/>
    </source>
</evidence>
<keyword evidence="4" id="KW-1185">Reference proteome</keyword>
<dbReference type="Gene3D" id="1.20.58.740">
    <property type="match status" value="1"/>
</dbReference>
<dbReference type="InterPro" id="IPR046773">
    <property type="entry name" value="DOCKER_Lobe_C"/>
</dbReference>
<protein>
    <submittedName>
        <fullName evidence="3">Dedicator of cytokinesis protein 7-like protein</fullName>
    </submittedName>
</protein>
<comment type="caution">
    <text evidence="3">The sequence shown here is derived from an EMBL/GenBank/DDBJ whole genome shotgun (WGS) entry which is preliminary data.</text>
</comment>